<feature type="transmembrane region" description="Helical" evidence="12">
    <location>
        <begin position="144"/>
        <end position="165"/>
    </location>
</feature>
<dbReference type="PROSITE" id="PS50920">
    <property type="entry name" value="SOLCAR"/>
    <property type="match status" value="3"/>
</dbReference>
<dbReference type="GO" id="GO:0006635">
    <property type="term" value="P:fatty acid beta-oxidation"/>
    <property type="evidence" value="ECO:0007669"/>
    <property type="project" value="Ensembl"/>
</dbReference>
<dbReference type="GO" id="GO:0015908">
    <property type="term" value="P:fatty acid transport"/>
    <property type="evidence" value="ECO:0007669"/>
    <property type="project" value="Ensembl"/>
</dbReference>
<evidence type="ECO:0000256" key="1">
    <source>
        <dbReference type="ARBA" id="ARBA00004585"/>
    </source>
</evidence>
<evidence type="ECO:0000256" key="11">
    <source>
        <dbReference type="SAM" id="MobiDB-lite"/>
    </source>
</evidence>
<feature type="repeat" description="Solcar" evidence="9">
    <location>
        <begin position="147"/>
        <end position="229"/>
    </location>
</feature>
<dbReference type="Pfam" id="PF00153">
    <property type="entry name" value="Mito_carr"/>
    <property type="match status" value="3"/>
</dbReference>
<dbReference type="PANTHER" id="PTHR45939">
    <property type="entry name" value="PEROXISOMAL MEMBRANE PROTEIN PMP34-RELATED"/>
    <property type="match status" value="1"/>
</dbReference>
<dbReference type="PRINTS" id="PR00784">
    <property type="entry name" value="MTUNCOUPLING"/>
</dbReference>
<evidence type="ECO:0000256" key="12">
    <source>
        <dbReference type="SAM" id="Phobius"/>
    </source>
</evidence>
<feature type="region of interest" description="Disordered" evidence="11">
    <location>
        <begin position="1"/>
        <end position="61"/>
    </location>
</feature>
<dbReference type="InterPro" id="IPR052217">
    <property type="entry name" value="Mito/Peroxisomal_Carrier"/>
</dbReference>
<evidence type="ECO:0000313" key="13">
    <source>
        <dbReference type="Ensembl" id="ENSEASP00005037271.1"/>
    </source>
</evidence>
<dbReference type="InterPro" id="IPR002067">
    <property type="entry name" value="MCP"/>
</dbReference>
<reference evidence="13" key="2">
    <citation type="submission" date="2025-08" db="UniProtKB">
        <authorList>
            <consortium name="Ensembl"/>
        </authorList>
    </citation>
    <scope>IDENTIFICATION</scope>
</reference>
<evidence type="ECO:0000256" key="2">
    <source>
        <dbReference type="ARBA" id="ARBA00006375"/>
    </source>
</evidence>
<evidence type="ECO:0000256" key="6">
    <source>
        <dbReference type="ARBA" id="ARBA00022989"/>
    </source>
</evidence>
<dbReference type="GO" id="GO:0044610">
    <property type="term" value="F:FMN transmembrane transporter activity"/>
    <property type="evidence" value="ECO:0007669"/>
    <property type="project" value="Ensembl"/>
</dbReference>
<dbReference type="GO" id="GO:0015230">
    <property type="term" value="F:FAD transmembrane transporter activity"/>
    <property type="evidence" value="ECO:0007669"/>
    <property type="project" value="Ensembl"/>
</dbReference>
<keyword evidence="5" id="KW-0677">Repeat</keyword>
<evidence type="ECO:0000313" key="14">
    <source>
        <dbReference type="Proteomes" id="UP000694387"/>
    </source>
</evidence>
<sequence>MQGSPARLRKRPRDFRLCDRSTWRSRRRTAPPRARPRGQPEPRGVPWPHFPSSRPSCLGPADPATCDPEAVALVEAGLRGWRAFFLTGLAVAPAGKLWLGLRGAALMASVLSYESLVHAVAGAVTWPRWGLTKTWVDAVWLRHVLTAACFAHLLPGSVTAMTVFFPLDTARLRLQVDEKRKSKTTHMVLLEIIKEEGLLAPYRGWFPVISSLCCSNFVYFYAFNSLKAVWVKGQNSTTGKDLVVGFVAGVVNVLLTTPLWVVNTRLKLQGAKFRNEDIVPTNYKGIIDAFHQIIRDEGILALWNGTFPSLLLVFNPAIQFMFYEGLKRQLLKKRMKLSSVDVFIIGAVAKAIATTVTYPMQTVQSILRFGRHRLNPENRTLGSLRNVLYLLHQRVRRFGIIGLYKGLEAKLLQTVLTAALMFLVYEKLTAATFTVMGLKRARKH</sequence>
<dbReference type="InterPro" id="IPR023395">
    <property type="entry name" value="MCP_dom_sf"/>
</dbReference>
<keyword evidence="6 12" id="KW-1133">Transmembrane helix</keyword>
<protein>
    <submittedName>
        <fullName evidence="13">Solute carrier family 25 member 17</fullName>
    </submittedName>
</protein>
<name>A0A9L0IAR5_EQUAS</name>
<accession>A0A9L0IAR5</accession>
<comment type="similarity">
    <text evidence="2 10">Belongs to the mitochondrial carrier (TC 2.A.29) family.</text>
</comment>
<evidence type="ECO:0000256" key="10">
    <source>
        <dbReference type="RuleBase" id="RU000488"/>
    </source>
</evidence>
<feature type="transmembrane region" description="Helical" evidence="12">
    <location>
        <begin position="415"/>
        <end position="438"/>
    </location>
</feature>
<reference evidence="13 14" key="1">
    <citation type="journal article" date="2020" name="Nat. Commun.">
        <title>Donkey genomes provide new insights into domestication and selection for coat color.</title>
        <authorList>
            <person name="Wang"/>
            <person name="C."/>
            <person name="Li"/>
            <person name="H."/>
            <person name="Guo"/>
            <person name="Y."/>
            <person name="Huang"/>
            <person name="J."/>
            <person name="Sun"/>
            <person name="Y."/>
            <person name="Min"/>
            <person name="J."/>
            <person name="Wang"/>
            <person name="J."/>
            <person name="Fang"/>
            <person name="X."/>
            <person name="Zhao"/>
            <person name="Z."/>
            <person name="Wang"/>
            <person name="S."/>
            <person name="Zhang"/>
            <person name="Y."/>
            <person name="Liu"/>
            <person name="Q."/>
            <person name="Jiang"/>
            <person name="Q."/>
            <person name="Wang"/>
            <person name="X."/>
            <person name="Guo"/>
            <person name="Y."/>
            <person name="Yang"/>
            <person name="C."/>
            <person name="Wang"/>
            <person name="Y."/>
            <person name="Tian"/>
            <person name="F."/>
            <person name="Zhuang"/>
            <person name="G."/>
            <person name="Fan"/>
            <person name="Y."/>
            <person name="Gao"/>
            <person name="Q."/>
            <person name="Li"/>
            <person name="Y."/>
            <person name="Ju"/>
            <person name="Z."/>
            <person name="Li"/>
            <person name="J."/>
            <person name="Li"/>
            <person name="R."/>
            <person name="Hou"/>
            <person name="M."/>
            <person name="Yang"/>
            <person name="G."/>
            <person name="Liu"/>
            <person name="G."/>
            <person name="Liu"/>
            <person name="W."/>
            <person name="Guo"/>
            <person name="J."/>
            <person name="Pan"/>
            <person name="S."/>
            <person name="Fan"/>
            <person name="G."/>
            <person name="Zhang"/>
            <person name="W."/>
            <person name="Zhang"/>
            <person name="R."/>
            <person name="Yu"/>
            <person name="J."/>
            <person name="Zhang"/>
            <person name="X."/>
            <person name="Yin"/>
            <person name="Q."/>
            <person name="Ji"/>
            <person name="C."/>
            <person name="Jin"/>
            <person name="Y."/>
            <person name="Yue"/>
            <person name="G."/>
            <person name="Liu"/>
            <person name="M."/>
            <person name="Xu"/>
            <person name="J."/>
            <person name="Liu"/>
            <person name="S."/>
            <person name="Jordana"/>
            <person name="J."/>
            <person name="Noce"/>
            <person name="A."/>
            <person name="Amills"/>
            <person name="M."/>
            <person name="Wu"/>
            <person name="D.D."/>
            <person name="Li"/>
            <person name="S."/>
            <person name="Zhou"/>
            <person name="X. and Zhong"/>
            <person name="J."/>
        </authorList>
    </citation>
    <scope>NUCLEOTIDE SEQUENCE [LARGE SCALE GENOMIC DNA]</scope>
</reference>
<dbReference type="GO" id="GO:0015228">
    <property type="term" value="F:coenzyme A transmembrane transporter activity"/>
    <property type="evidence" value="ECO:0007669"/>
    <property type="project" value="Ensembl"/>
</dbReference>
<feature type="transmembrane region" description="Helical" evidence="12">
    <location>
        <begin position="242"/>
        <end position="262"/>
    </location>
</feature>
<keyword evidence="14" id="KW-1185">Reference proteome</keyword>
<dbReference type="GO" id="GO:0005347">
    <property type="term" value="F:ATP transmembrane transporter activity"/>
    <property type="evidence" value="ECO:0007669"/>
    <property type="project" value="Ensembl"/>
</dbReference>
<dbReference type="InterPro" id="IPR018108">
    <property type="entry name" value="MCP_transmembrane"/>
</dbReference>
<dbReference type="Proteomes" id="UP000694387">
    <property type="component" value="Chromosome 2"/>
</dbReference>
<keyword evidence="7 9" id="KW-0472">Membrane</keyword>
<evidence type="ECO:0000256" key="3">
    <source>
        <dbReference type="ARBA" id="ARBA00022448"/>
    </source>
</evidence>
<evidence type="ECO:0000256" key="8">
    <source>
        <dbReference type="ARBA" id="ARBA00023140"/>
    </source>
</evidence>
<dbReference type="GO" id="GO:0015217">
    <property type="term" value="F:ADP transmembrane transporter activity"/>
    <property type="evidence" value="ECO:0007669"/>
    <property type="project" value="Ensembl"/>
</dbReference>
<comment type="subcellular location">
    <subcellularLocation>
        <location evidence="1">Peroxisome membrane</location>
        <topology evidence="1">Multi-pass membrane protein</topology>
    </subcellularLocation>
</comment>
<organism evidence="13 14">
    <name type="scientific">Equus asinus</name>
    <name type="common">Donkey</name>
    <name type="synonym">Equus africanus asinus</name>
    <dbReference type="NCBI Taxonomy" id="9793"/>
    <lineage>
        <taxon>Eukaryota</taxon>
        <taxon>Metazoa</taxon>
        <taxon>Chordata</taxon>
        <taxon>Craniata</taxon>
        <taxon>Vertebrata</taxon>
        <taxon>Euteleostomi</taxon>
        <taxon>Mammalia</taxon>
        <taxon>Eutheria</taxon>
        <taxon>Laurasiatheria</taxon>
        <taxon>Perissodactyla</taxon>
        <taxon>Equidae</taxon>
        <taxon>Equus</taxon>
    </lineage>
</organism>
<dbReference type="SUPFAM" id="SSF103506">
    <property type="entry name" value="Mitochondrial carrier"/>
    <property type="match status" value="1"/>
</dbReference>
<reference evidence="13" key="3">
    <citation type="submission" date="2025-09" db="UniProtKB">
        <authorList>
            <consortium name="Ensembl"/>
        </authorList>
    </citation>
    <scope>IDENTIFICATION</scope>
</reference>
<keyword evidence="8" id="KW-0576">Peroxisome</keyword>
<dbReference type="GO" id="GO:0051087">
    <property type="term" value="F:protein-folding chaperone binding"/>
    <property type="evidence" value="ECO:0007669"/>
    <property type="project" value="Ensembl"/>
</dbReference>
<dbReference type="GO" id="GO:0080122">
    <property type="term" value="F:AMP transmembrane transporter activity"/>
    <property type="evidence" value="ECO:0007669"/>
    <property type="project" value="Ensembl"/>
</dbReference>
<feature type="repeat" description="Solcar" evidence="9">
    <location>
        <begin position="337"/>
        <end position="431"/>
    </location>
</feature>
<keyword evidence="3 10" id="KW-0813">Transport</keyword>
<dbReference type="AlphaFoldDB" id="A0A9L0IAR5"/>
<dbReference type="FunFam" id="1.50.40.10:FF:000047">
    <property type="entry name" value="peroxisomal membrane protein PMP34 isoform X2"/>
    <property type="match status" value="1"/>
</dbReference>
<dbReference type="GO" id="GO:0005778">
    <property type="term" value="C:peroxisomal membrane"/>
    <property type="evidence" value="ECO:0007669"/>
    <property type="project" value="UniProtKB-SubCell"/>
</dbReference>
<feature type="transmembrane region" description="Helical" evidence="12">
    <location>
        <begin position="337"/>
        <end position="358"/>
    </location>
</feature>
<keyword evidence="4 9" id="KW-0812">Transmembrane</keyword>
<evidence type="ECO:0000256" key="5">
    <source>
        <dbReference type="ARBA" id="ARBA00022737"/>
    </source>
</evidence>
<gene>
    <name evidence="13" type="primary">SLC25A17</name>
</gene>
<feature type="transmembrane region" description="Helical" evidence="12">
    <location>
        <begin position="204"/>
        <end position="222"/>
    </location>
</feature>
<evidence type="ECO:0000256" key="7">
    <source>
        <dbReference type="ARBA" id="ARBA00023136"/>
    </source>
</evidence>
<feature type="repeat" description="Solcar" evidence="9">
    <location>
        <begin position="236"/>
        <end position="329"/>
    </location>
</feature>
<evidence type="ECO:0000256" key="4">
    <source>
        <dbReference type="ARBA" id="ARBA00022692"/>
    </source>
</evidence>
<evidence type="ECO:0000256" key="9">
    <source>
        <dbReference type="PROSITE-ProRule" id="PRU00282"/>
    </source>
</evidence>
<dbReference type="GeneTree" id="ENSGT00920000149129"/>
<dbReference type="PANTHER" id="PTHR45939:SF5">
    <property type="entry name" value="PEROXISOMAL MEMBRANE PROTEIN PMP34"/>
    <property type="match status" value="1"/>
</dbReference>
<proteinExistence type="inferred from homology"/>
<feature type="compositionally biased region" description="Basic residues" evidence="11">
    <location>
        <begin position="23"/>
        <end position="36"/>
    </location>
</feature>
<dbReference type="GO" id="GO:0051724">
    <property type="term" value="F:NAD transmembrane transporter activity"/>
    <property type="evidence" value="ECO:0007669"/>
    <property type="project" value="Ensembl"/>
</dbReference>
<dbReference type="Gene3D" id="1.50.40.10">
    <property type="entry name" value="Mitochondrial carrier domain"/>
    <property type="match status" value="1"/>
</dbReference>
<dbReference type="Ensembl" id="ENSEAST00005064396.1">
    <property type="protein sequence ID" value="ENSEASP00005037271.1"/>
    <property type="gene ID" value="ENSEASG00005001938.2"/>
</dbReference>